<feature type="transmembrane region" description="Helical" evidence="1">
    <location>
        <begin position="187"/>
        <end position="203"/>
    </location>
</feature>
<evidence type="ECO:0000256" key="1">
    <source>
        <dbReference type="SAM" id="Phobius"/>
    </source>
</evidence>
<dbReference type="Proteomes" id="UP001596108">
    <property type="component" value="Unassembled WGS sequence"/>
</dbReference>
<gene>
    <name evidence="2" type="ORF">ACFPQ4_03155</name>
</gene>
<organism evidence="2 3">
    <name type="scientific">Cohnella yongneupensis</name>
    <dbReference type="NCBI Taxonomy" id="425006"/>
    <lineage>
        <taxon>Bacteria</taxon>
        <taxon>Bacillati</taxon>
        <taxon>Bacillota</taxon>
        <taxon>Bacilli</taxon>
        <taxon>Bacillales</taxon>
        <taxon>Paenibacillaceae</taxon>
        <taxon>Cohnella</taxon>
    </lineage>
</organism>
<feature type="transmembrane region" description="Helical" evidence="1">
    <location>
        <begin position="33"/>
        <end position="51"/>
    </location>
</feature>
<feature type="transmembrane region" description="Helical" evidence="1">
    <location>
        <begin position="89"/>
        <end position="110"/>
    </location>
</feature>
<dbReference type="EMBL" id="JBHSNC010000010">
    <property type="protein sequence ID" value="MFC5528449.1"/>
    <property type="molecule type" value="Genomic_DNA"/>
</dbReference>
<keyword evidence="1" id="KW-0812">Transmembrane</keyword>
<feature type="transmembrane region" description="Helical" evidence="1">
    <location>
        <begin position="162"/>
        <end position="181"/>
    </location>
</feature>
<protein>
    <submittedName>
        <fullName evidence="2">Uncharacterized protein</fullName>
    </submittedName>
</protein>
<feature type="transmembrane region" description="Helical" evidence="1">
    <location>
        <begin position="57"/>
        <end position="77"/>
    </location>
</feature>
<feature type="transmembrane region" description="Helical" evidence="1">
    <location>
        <begin position="122"/>
        <end position="141"/>
    </location>
</feature>
<feature type="transmembrane region" description="Helical" evidence="1">
    <location>
        <begin position="6"/>
        <end position="26"/>
    </location>
</feature>
<sequence length="209" mass="24452">MGEFFGYMCFSMFEGFALYSLMFYLFRFDVQKHFWPVIIMITITNLQSFFIREELSLTTISPIINIILICLFLIIIIRIPIVWSMFMAIAGYIGLLAFQLCIVALSNGYLSFNEIQNVEWKGYLFQLISGVLVTSVGWLLYRFGYGFSYDFAKKFQFKWERPFIITFVICFILSLGVMMYIKAVYTNLVIVFAALIILLAYSFKKEAEE</sequence>
<accession>A0ABW0QU02</accession>
<evidence type="ECO:0000313" key="3">
    <source>
        <dbReference type="Proteomes" id="UP001596108"/>
    </source>
</evidence>
<proteinExistence type="predicted"/>
<comment type="caution">
    <text evidence="2">The sequence shown here is derived from an EMBL/GenBank/DDBJ whole genome shotgun (WGS) entry which is preliminary data.</text>
</comment>
<keyword evidence="3" id="KW-1185">Reference proteome</keyword>
<keyword evidence="1" id="KW-0472">Membrane</keyword>
<evidence type="ECO:0000313" key="2">
    <source>
        <dbReference type="EMBL" id="MFC5528449.1"/>
    </source>
</evidence>
<keyword evidence="1" id="KW-1133">Transmembrane helix</keyword>
<dbReference type="RefSeq" id="WP_378110286.1">
    <property type="nucleotide sequence ID" value="NZ_JBHSNC010000010.1"/>
</dbReference>
<reference evidence="3" key="1">
    <citation type="journal article" date="2019" name="Int. J. Syst. Evol. Microbiol.">
        <title>The Global Catalogue of Microorganisms (GCM) 10K type strain sequencing project: providing services to taxonomists for standard genome sequencing and annotation.</title>
        <authorList>
            <consortium name="The Broad Institute Genomics Platform"/>
            <consortium name="The Broad Institute Genome Sequencing Center for Infectious Disease"/>
            <person name="Wu L."/>
            <person name="Ma J."/>
        </authorList>
    </citation>
    <scope>NUCLEOTIDE SEQUENCE [LARGE SCALE GENOMIC DNA]</scope>
    <source>
        <strain evidence="3">CGMCC 1.18578</strain>
    </source>
</reference>
<name>A0ABW0QU02_9BACL</name>